<name>A0ACC0DEM3_9PEZI</name>
<organism evidence="1 2">
    <name type="scientific">Hypoxylon rubiginosum</name>
    <dbReference type="NCBI Taxonomy" id="110542"/>
    <lineage>
        <taxon>Eukaryota</taxon>
        <taxon>Fungi</taxon>
        <taxon>Dikarya</taxon>
        <taxon>Ascomycota</taxon>
        <taxon>Pezizomycotina</taxon>
        <taxon>Sordariomycetes</taxon>
        <taxon>Xylariomycetidae</taxon>
        <taxon>Xylariales</taxon>
        <taxon>Hypoxylaceae</taxon>
        <taxon>Hypoxylon</taxon>
    </lineage>
</organism>
<proteinExistence type="predicted"/>
<keyword evidence="2" id="KW-1185">Reference proteome</keyword>
<sequence>MTDGGHAGGRIGDNRESFVVDYEEEPVQVFKRFLRSAIKKSRSLDILCRPWAPITKDKDRLPSWMPTIARKPFQTTKGGRMIRYNSDPLVGAAVFRLKFYSASGLRDPNTDDFFEIDLDKDSRHIVVEAFTLSTIKEVWNSAAFGNIPYSWLEAGGWNKGKEQPPDELWRTLVADRTHEGNKADPWYPMAFQSAARDKELRYGINTTELIHEKNNAAYSEVFRRVQAVVWNRALIRTEAIRPLRGEDKEWCHLGLAPQHARKGDSICIVRGCSVPLILRPNASSGNESQTGSNGTGSQPTGSQNGNGEQQISGGTNGQQPGHQAQDLPSYTLIGDCYIDDMMDGQALAHIGPGWKRIKIE</sequence>
<dbReference type="Proteomes" id="UP001497680">
    <property type="component" value="Unassembled WGS sequence"/>
</dbReference>
<evidence type="ECO:0000313" key="2">
    <source>
        <dbReference type="Proteomes" id="UP001497680"/>
    </source>
</evidence>
<comment type="caution">
    <text evidence="1">The sequence shown here is derived from an EMBL/GenBank/DDBJ whole genome shotgun (WGS) entry which is preliminary data.</text>
</comment>
<protein>
    <submittedName>
        <fullName evidence="1">Uncharacterized protein</fullName>
    </submittedName>
</protein>
<dbReference type="EMBL" id="MU394287">
    <property type="protein sequence ID" value="KAI6091277.1"/>
    <property type="molecule type" value="Genomic_DNA"/>
</dbReference>
<gene>
    <name evidence="1" type="ORF">F4821DRAFT_226833</name>
</gene>
<reference evidence="1 2" key="1">
    <citation type="journal article" date="2022" name="New Phytol.">
        <title>Ecological generalism drives hyperdiversity of secondary metabolite gene clusters in xylarialean endophytes.</title>
        <authorList>
            <person name="Franco M.E.E."/>
            <person name="Wisecaver J.H."/>
            <person name="Arnold A.E."/>
            <person name="Ju Y.M."/>
            <person name="Slot J.C."/>
            <person name="Ahrendt S."/>
            <person name="Moore L.P."/>
            <person name="Eastman K.E."/>
            <person name="Scott K."/>
            <person name="Konkel Z."/>
            <person name="Mondo S.J."/>
            <person name="Kuo A."/>
            <person name="Hayes R.D."/>
            <person name="Haridas S."/>
            <person name="Andreopoulos B."/>
            <person name="Riley R."/>
            <person name="LaButti K."/>
            <person name="Pangilinan J."/>
            <person name="Lipzen A."/>
            <person name="Amirebrahimi M."/>
            <person name="Yan J."/>
            <person name="Adam C."/>
            <person name="Keymanesh K."/>
            <person name="Ng V."/>
            <person name="Louie K."/>
            <person name="Northen T."/>
            <person name="Drula E."/>
            <person name="Henrissat B."/>
            <person name="Hsieh H.M."/>
            <person name="Youens-Clark K."/>
            <person name="Lutzoni F."/>
            <person name="Miadlikowska J."/>
            <person name="Eastwood D.C."/>
            <person name="Hamelin R.C."/>
            <person name="Grigoriev I.V."/>
            <person name="U'Ren J.M."/>
        </authorList>
    </citation>
    <scope>NUCLEOTIDE SEQUENCE [LARGE SCALE GENOMIC DNA]</scope>
    <source>
        <strain evidence="1 2">ER1909</strain>
    </source>
</reference>
<evidence type="ECO:0000313" key="1">
    <source>
        <dbReference type="EMBL" id="KAI6091277.1"/>
    </source>
</evidence>
<accession>A0ACC0DEM3</accession>